<accession>A0A0B6YTQ2</accession>
<organism evidence="5">
    <name type="scientific">Arion vulgaris</name>
    <dbReference type="NCBI Taxonomy" id="1028688"/>
    <lineage>
        <taxon>Eukaryota</taxon>
        <taxon>Metazoa</taxon>
        <taxon>Spiralia</taxon>
        <taxon>Lophotrochozoa</taxon>
        <taxon>Mollusca</taxon>
        <taxon>Gastropoda</taxon>
        <taxon>Heterobranchia</taxon>
        <taxon>Euthyneura</taxon>
        <taxon>Panpulmonata</taxon>
        <taxon>Eupulmonata</taxon>
        <taxon>Stylommatophora</taxon>
        <taxon>Helicina</taxon>
        <taxon>Arionoidea</taxon>
        <taxon>Arionidae</taxon>
        <taxon>Arion</taxon>
    </lineage>
</organism>
<keyword evidence="1" id="KW-0962">Peroxisome biogenesis</keyword>
<protein>
    <recommendedName>
        <fullName evidence="6">Peroxisomal membrane protein 11C</fullName>
    </recommendedName>
</protein>
<keyword evidence="3" id="KW-0576">Peroxisome</keyword>
<evidence type="ECO:0000256" key="4">
    <source>
        <dbReference type="ARBA" id="ARBA00046271"/>
    </source>
</evidence>
<gene>
    <name evidence="5" type="primary">ORF34445</name>
</gene>
<evidence type="ECO:0008006" key="6">
    <source>
        <dbReference type="Google" id="ProtNLM"/>
    </source>
</evidence>
<keyword evidence="2" id="KW-0472">Membrane</keyword>
<evidence type="ECO:0000256" key="2">
    <source>
        <dbReference type="ARBA" id="ARBA00023136"/>
    </source>
</evidence>
<evidence type="ECO:0000256" key="1">
    <source>
        <dbReference type="ARBA" id="ARBA00022593"/>
    </source>
</evidence>
<reference evidence="5" key="1">
    <citation type="submission" date="2014-12" db="EMBL/GenBank/DDBJ databases">
        <title>Insight into the proteome of Arion vulgaris.</title>
        <authorList>
            <person name="Aradska J."/>
            <person name="Bulat T."/>
            <person name="Smidak R."/>
            <person name="Sarate P."/>
            <person name="Gangsoo J."/>
            <person name="Sialana F."/>
            <person name="Bilban M."/>
            <person name="Lubec G."/>
        </authorList>
    </citation>
    <scope>NUCLEOTIDE SEQUENCE</scope>
    <source>
        <tissue evidence="5">Skin</tissue>
    </source>
</reference>
<dbReference type="Pfam" id="PF05648">
    <property type="entry name" value="PEX11"/>
    <property type="match status" value="1"/>
</dbReference>
<evidence type="ECO:0000313" key="5">
    <source>
        <dbReference type="EMBL" id="CEK58870.1"/>
    </source>
</evidence>
<evidence type="ECO:0000256" key="3">
    <source>
        <dbReference type="ARBA" id="ARBA00023140"/>
    </source>
</evidence>
<name>A0A0B6YTQ2_9EUPU</name>
<dbReference type="GO" id="GO:0005778">
    <property type="term" value="C:peroxisomal membrane"/>
    <property type="evidence" value="ECO:0007669"/>
    <property type="project" value="UniProtKB-SubCell"/>
</dbReference>
<dbReference type="AlphaFoldDB" id="A0A0B6YTQ2"/>
<dbReference type="InterPro" id="IPR008733">
    <property type="entry name" value="PEX11"/>
</dbReference>
<dbReference type="PANTHER" id="PTHR12652:SF50">
    <property type="entry name" value="PEROXIN 11"/>
    <property type="match status" value="1"/>
</dbReference>
<comment type="subcellular location">
    <subcellularLocation>
        <location evidence="4">Peroxisome membrane</location>
    </subcellularLocation>
</comment>
<sequence>MSLSKNLIKFNTQTAARDKIFRLAQYGSRLILWQLTHGSSEVKGEIISRLTKLEGALGLSRKLFRLGNCVDLAYKAIDALSISHPGIRALMVTSQTMKALWLFIDHFLWFGKIGAIKIDLVLWTRWSLRAWLVCLATASLADIIQILHTQNKLRQHRKENWQNTTVPSNLQIQIRTLRMNFWRDVCDLFLPLGGLGYTNPGLSALCGVISSLIGFQQEWERHIKPFQPKT</sequence>
<proteinExistence type="predicted"/>
<dbReference type="EMBL" id="HACG01012005">
    <property type="protein sequence ID" value="CEK58870.1"/>
    <property type="molecule type" value="Transcribed_RNA"/>
</dbReference>
<dbReference type="GO" id="GO:0016559">
    <property type="term" value="P:peroxisome fission"/>
    <property type="evidence" value="ECO:0007669"/>
    <property type="project" value="InterPro"/>
</dbReference>
<dbReference type="PANTHER" id="PTHR12652">
    <property type="entry name" value="PEROXISOMAL BIOGENESIS FACTOR 11"/>
    <property type="match status" value="1"/>
</dbReference>